<feature type="domain" description="N-acetyltransferase" evidence="1">
    <location>
        <begin position="126"/>
        <end position="264"/>
    </location>
</feature>
<organism evidence="2 3">
    <name type="scientific">Nostocoides vanveenii</name>
    <dbReference type="NCBI Taxonomy" id="330835"/>
    <lineage>
        <taxon>Bacteria</taxon>
        <taxon>Bacillati</taxon>
        <taxon>Actinomycetota</taxon>
        <taxon>Actinomycetes</taxon>
        <taxon>Micrococcales</taxon>
        <taxon>Intrasporangiaceae</taxon>
        <taxon>Nostocoides</taxon>
    </lineage>
</organism>
<protein>
    <recommendedName>
        <fullName evidence="1">N-acetyltransferase domain-containing protein</fullName>
    </recommendedName>
</protein>
<comment type="caution">
    <text evidence="2">The sequence shown here is derived from an EMBL/GenBank/DDBJ whole genome shotgun (WGS) entry which is preliminary data.</text>
</comment>
<dbReference type="PROSITE" id="PS51186">
    <property type="entry name" value="GNAT"/>
    <property type="match status" value="1"/>
</dbReference>
<name>A0ABP4WPA3_9MICO</name>
<dbReference type="EMBL" id="BAAAPN010000045">
    <property type="protein sequence ID" value="GAA1759191.1"/>
    <property type="molecule type" value="Genomic_DNA"/>
</dbReference>
<evidence type="ECO:0000313" key="2">
    <source>
        <dbReference type="EMBL" id="GAA1759191.1"/>
    </source>
</evidence>
<dbReference type="Gene3D" id="3.40.630.30">
    <property type="match status" value="1"/>
</dbReference>
<proteinExistence type="predicted"/>
<dbReference type="InterPro" id="IPR016181">
    <property type="entry name" value="Acyl_CoA_acyltransferase"/>
</dbReference>
<evidence type="ECO:0000259" key="1">
    <source>
        <dbReference type="PROSITE" id="PS51186"/>
    </source>
</evidence>
<dbReference type="Pfam" id="PF08445">
    <property type="entry name" value="FR47"/>
    <property type="match status" value="1"/>
</dbReference>
<gene>
    <name evidence="2" type="ORF">GCM10009810_18370</name>
</gene>
<reference evidence="3" key="1">
    <citation type="journal article" date="2019" name="Int. J. Syst. Evol. Microbiol.">
        <title>The Global Catalogue of Microorganisms (GCM) 10K type strain sequencing project: providing services to taxonomists for standard genome sequencing and annotation.</title>
        <authorList>
            <consortium name="The Broad Institute Genomics Platform"/>
            <consortium name="The Broad Institute Genome Sequencing Center for Infectious Disease"/>
            <person name="Wu L."/>
            <person name="Ma J."/>
        </authorList>
    </citation>
    <scope>NUCLEOTIDE SEQUENCE [LARGE SCALE GENOMIC DNA]</scope>
    <source>
        <strain evidence="3">JCM 15591</strain>
    </source>
</reference>
<evidence type="ECO:0000313" key="3">
    <source>
        <dbReference type="Proteomes" id="UP001501475"/>
    </source>
</evidence>
<accession>A0ABP4WPA3</accession>
<dbReference type="SUPFAM" id="SSF55729">
    <property type="entry name" value="Acyl-CoA N-acyltransferases (Nat)"/>
    <property type="match status" value="1"/>
</dbReference>
<dbReference type="Proteomes" id="UP001501475">
    <property type="component" value="Unassembled WGS sequence"/>
</dbReference>
<dbReference type="InterPro" id="IPR000182">
    <property type="entry name" value="GNAT_dom"/>
</dbReference>
<dbReference type="InterPro" id="IPR013653">
    <property type="entry name" value="GCN5-like_dom"/>
</dbReference>
<sequence>MRVLRIGTYAEALAASGAHPFVRYEFAPEAPLEGLAHPGGGAVALVRHSAKRGAVLSLIGRRLDALAQMLAQPEVAELLFAEARAGLISVPAPLLDDLRERFRLGPGGDWEWMVTTVNPPLSSAEGRVLELGPEWAERLIAFLAQHNPRTDGEPFARAGQRWVGVVDDGVAGAVGELAACGCAEPNQGGILALAGITVRPDRRGEGLGAAVTAALTRPGVRADGAVTLGMYADNDSARRIYHALGYRTEVVFASRVVTARERRG</sequence>
<keyword evidence="3" id="KW-1185">Reference proteome</keyword>
<dbReference type="RefSeq" id="WP_344065144.1">
    <property type="nucleotide sequence ID" value="NZ_BAAAPN010000045.1"/>
</dbReference>